<keyword evidence="3" id="KW-1185">Reference proteome</keyword>
<gene>
    <name evidence="2" type="primary">cydP</name>
    <name evidence="2" type="ORF">V3H18_13005</name>
</gene>
<dbReference type="InterPro" id="IPR054636">
    <property type="entry name" value="CydP"/>
</dbReference>
<keyword evidence="1" id="KW-1133">Transmembrane helix</keyword>
<evidence type="ECO:0000313" key="2">
    <source>
        <dbReference type="EMBL" id="MEF3367452.1"/>
    </source>
</evidence>
<evidence type="ECO:0000313" key="3">
    <source>
        <dbReference type="Proteomes" id="UP001350748"/>
    </source>
</evidence>
<dbReference type="EMBL" id="JAZHYN010000042">
    <property type="protein sequence ID" value="MEF3367452.1"/>
    <property type="molecule type" value="Genomic_DNA"/>
</dbReference>
<comment type="caution">
    <text evidence="2">The sequence shown here is derived from an EMBL/GenBank/DDBJ whole genome shotgun (WGS) entry which is preliminary data.</text>
</comment>
<keyword evidence="1" id="KW-0472">Membrane</keyword>
<reference evidence="2 3" key="1">
    <citation type="submission" date="2024-02" db="EMBL/GenBank/DDBJ databases">
        <authorList>
            <person name="Grouzdev D."/>
        </authorList>
    </citation>
    <scope>NUCLEOTIDE SEQUENCE [LARGE SCALE GENOMIC DNA]</scope>
    <source>
        <strain evidence="2 3">9N</strain>
    </source>
</reference>
<keyword evidence="1" id="KW-0812">Transmembrane</keyword>
<dbReference type="NCBIfam" id="NF045611">
    <property type="entry name" value="small_CydP"/>
    <property type="match status" value="1"/>
</dbReference>
<dbReference type="Proteomes" id="UP001350748">
    <property type="component" value="Unassembled WGS sequence"/>
</dbReference>
<protein>
    <submittedName>
        <fullName evidence="2">Cytochrome oxidase putative small subunit CydP</fullName>
    </submittedName>
</protein>
<dbReference type="RefSeq" id="WP_332082497.1">
    <property type="nucleotide sequence ID" value="NZ_JAZHYN010000042.1"/>
</dbReference>
<proteinExistence type="predicted"/>
<accession>A0ABU7XK90</accession>
<organism evidence="2 3">
    <name type="scientific">Methylocystis borbori</name>
    <dbReference type="NCBI Taxonomy" id="3118750"/>
    <lineage>
        <taxon>Bacteria</taxon>
        <taxon>Pseudomonadati</taxon>
        <taxon>Pseudomonadota</taxon>
        <taxon>Alphaproteobacteria</taxon>
        <taxon>Hyphomicrobiales</taxon>
        <taxon>Methylocystaceae</taxon>
        <taxon>Methylocystis</taxon>
    </lineage>
</organism>
<name>A0ABU7XK90_9HYPH</name>
<sequence>MRMTPLAREIGVALIVKLMALIALYVLFFSPAHRVRVTPAEMAEIFSAAPAAR</sequence>
<feature type="transmembrane region" description="Helical" evidence="1">
    <location>
        <begin position="12"/>
        <end position="32"/>
    </location>
</feature>
<evidence type="ECO:0000256" key="1">
    <source>
        <dbReference type="SAM" id="Phobius"/>
    </source>
</evidence>